<keyword evidence="5" id="KW-1185">Reference proteome</keyword>
<dbReference type="SUPFAM" id="SSF54427">
    <property type="entry name" value="NTF2-like"/>
    <property type="match status" value="1"/>
</dbReference>
<evidence type="ECO:0000256" key="3">
    <source>
        <dbReference type="SAM" id="Phobius"/>
    </source>
</evidence>
<dbReference type="EMBL" id="JACKXE010000001">
    <property type="protein sequence ID" value="MBB6626114.1"/>
    <property type="molecule type" value="Genomic_DNA"/>
</dbReference>
<comment type="caution">
    <text evidence="4">The sequence shown here is derived from an EMBL/GenBank/DDBJ whole genome shotgun (WGS) entry which is preliminary data.</text>
</comment>
<evidence type="ECO:0000313" key="4">
    <source>
        <dbReference type="EMBL" id="MBB6626114.1"/>
    </source>
</evidence>
<keyword evidence="3" id="KW-1133">Transmembrane helix</keyword>
<dbReference type="PANTHER" id="PTHR37042:SF4">
    <property type="entry name" value="OUTER MEMBRANE PROTEIN RV1973"/>
    <property type="match status" value="1"/>
</dbReference>
<gene>
    <name evidence="4" type="ORF">H5V45_02155</name>
</gene>
<reference evidence="4 5" key="1">
    <citation type="submission" date="2020-08" db="EMBL/GenBank/DDBJ databases">
        <authorList>
            <person name="Seo M.-J."/>
        </authorList>
    </citation>
    <scope>NUCLEOTIDE SEQUENCE [LARGE SCALE GENOMIC DNA]</scope>
    <source>
        <strain evidence="4 5">KIGAM211</strain>
    </source>
</reference>
<evidence type="ECO:0008006" key="6">
    <source>
        <dbReference type="Google" id="ProtNLM"/>
    </source>
</evidence>
<keyword evidence="2 3" id="KW-0472">Membrane</keyword>
<dbReference type="RefSeq" id="WP_185251421.1">
    <property type="nucleotide sequence ID" value="NZ_JACKXE010000001.1"/>
</dbReference>
<proteinExistence type="predicted"/>
<dbReference type="GO" id="GO:0016020">
    <property type="term" value="C:membrane"/>
    <property type="evidence" value="ECO:0007669"/>
    <property type="project" value="UniProtKB-SubCell"/>
</dbReference>
<feature type="transmembrane region" description="Helical" evidence="3">
    <location>
        <begin position="23"/>
        <end position="44"/>
    </location>
</feature>
<accession>A0A7X0V8Y2</accession>
<evidence type="ECO:0000313" key="5">
    <source>
        <dbReference type="Proteomes" id="UP000523955"/>
    </source>
</evidence>
<dbReference type="AlphaFoldDB" id="A0A7X0V8Y2"/>
<organism evidence="4 5">
    <name type="scientific">Nocardioides luti</name>
    <dbReference type="NCBI Taxonomy" id="2761101"/>
    <lineage>
        <taxon>Bacteria</taxon>
        <taxon>Bacillati</taxon>
        <taxon>Actinomycetota</taxon>
        <taxon>Actinomycetes</taxon>
        <taxon>Propionibacteriales</taxon>
        <taxon>Nocardioidaceae</taxon>
        <taxon>Nocardioides</taxon>
    </lineage>
</organism>
<dbReference type="InterPro" id="IPR032710">
    <property type="entry name" value="NTF2-like_dom_sf"/>
</dbReference>
<keyword evidence="3" id="KW-0812">Transmembrane</keyword>
<sequence>MAPGGPGGQPVTAAPRPRRGLNLALYAVTLLVACACVFGGFLVYRTHDTRASAATDQDRYGDVLAAATTEAEAFINIRYDDAQASIDKVAAGATGSFRKQYDSSSKGVTQVLTENKSVMDGDVVWAGVVDVDADSATVIAATSGTVANNQTGGKPVARNFRLQLDLVLEDGRWLTNHLQFVG</sequence>
<protein>
    <recommendedName>
        <fullName evidence="6">Mce-associated membrane protein</fullName>
    </recommendedName>
</protein>
<comment type="subcellular location">
    <subcellularLocation>
        <location evidence="1">Membrane</location>
    </subcellularLocation>
</comment>
<name>A0A7X0V8Y2_9ACTN</name>
<dbReference type="Proteomes" id="UP000523955">
    <property type="component" value="Unassembled WGS sequence"/>
</dbReference>
<evidence type="ECO:0000256" key="1">
    <source>
        <dbReference type="ARBA" id="ARBA00004370"/>
    </source>
</evidence>
<evidence type="ECO:0000256" key="2">
    <source>
        <dbReference type="ARBA" id="ARBA00023136"/>
    </source>
</evidence>
<dbReference type="PANTHER" id="PTHR37042">
    <property type="entry name" value="OUTER MEMBRANE PROTEIN RV1973"/>
    <property type="match status" value="1"/>
</dbReference>